<organism evidence="3 4">
    <name type="scientific">Enterocloster lavalensis</name>
    <dbReference type="NCBI Taxonomy" id="460384"/>
    <lineage>
        <taxon>Bacteria</taxon>
        <taxon>Bacillati</taxon>
        <taxon>Bacillota</taxon>
        <taxon>Clostridia</taxon>
        <taxon>Lachnospirales</taxon>
        <taxon>Lachnospiraceae</taxon>
        <taxon>Enterocloster</taxon>
    </lineage>
</organism>
<dbReference type="InterPro" id="IPR016162">
    <property type="entry name" value="Ald_DH_N"/>
</dbReference>
<keyword evidence="1" id="KW-0560">Oxidoreductase</keyword>
<dbReference type="Gene3D" id="3.40.309.10">
    <property type="entry name" value="Aldehyde Dehydrogenase, Chain A, domain 2"/>
    <property type="match status" value="1"/>
</dbReference>
<name>A0A1I0I466_9FIRM</name>
<gene>
    <name evidence="3" type="ORF">SAMN05216313_11930</name>
</gene>
<dbReference type="GO" id="GO:0016620">
    <property type="term" value="F:oxidoreductase activity, acting on the aldehyde or oxo group of donors, NAD or NADP as acceptor"/>
    <property type="evidence" value="ECO:0007669"/>
    <property type="project" value="InterPro"/>
</dbReference>
<evidence type="ECO:0000256" key="1">
    <source>
        <dbReference type="ARBA" id="ARBA00023002"/>
    </source>
</evidence>
<dbReference type="Pfam" id="PF00171">
    <property type="entry name" value="Aldedh"/>
    <property type="match status" value="1"/>
</dbReference>
<dbReference type="GeneID" id="93279399"/>
<reference evidence="4" key="1">
    <citation type="submission" date="2016-10" db="EMBL/GenBank/DDBJ databases">
        <authorList>
            <person name="Varghese N."/>
            <person name="Submissions S."/>
        </authorList>
    </citation>
    <scope>NUCLEOTIDE SEQUENCE [LARGE SCALE GENOMIC DNA]</scope>
    <source>
        <strain evidence="4">NLAE-zl-G277</strain>
    </source>
</reference>
<dbReference type="PANTHER" id="PTHR11699">
    <property type="entry name" value="ALDEHYDE DEHYDROGENASE-RELATED"/>
    <property type="match status" value="1"/>
</dbReference>
<dbReference type="InterPro" id="IPR016161">
    <property type="entry name" value="Ald_DH/histidinol_DH"/>
</dbReference>
<feature type="domain" description="Aldehyde dehydrogenase" evidence="2">
    <location>
        <begin position="12"/>
        <end position="271"/>
    </location>
</feature>
<dbReference type="Gene3D" id="3.40.605.10">
    <property type="entry name" value="Aldehyde Dehydrogenase, Chain A, domain 1"/>
    <property type="match status" value="1"/>
</dbReference>
<dbReference type="Proteomes" id="UP000198508">
    <property type="component" value="Unassembled WGS sequence"/>
</dbReference>
<accession>A0A1I0I466</accession>
<dbReference type="SUPFAM" id="SSF53720">
    <property type="entry name" value="ALDH-like"/>
    <property type="match status" value="1"/>
</dbReference>
<protein>
    <submittedName>
        <fullName evidence="3">Acyl-CoA reductase</fullName>
    </submittedName>
</protein>
<dbReference type="RefSeq" id="WP_092366328.1">
    <property type="nucleotide sequence ID" value="NZ_DAINWJ010000055.1"/>
</dbReference>
<keyword evidence="4" id="KW-1185">Reference proteome</keyword>
<dbReference type="InterPro" id="IPR015590">
    <property type="entry name" value="Aldehyde_DH_dom"/>
</dbReference>
<proteinExistence type="predicted"/>
<sequence length="458" mass="48840">MNFVDKDLLSVQEARILMERAAQAKEALAAFPQEKLDRIAAAMLEAARERLSQLARLSAEETGYGNWRDKYIKDRFVCEALETRLAGRRFVGVLEEDPGAGIARIGVPLGVIVAPTPAFGPVAAVISATVLAVKSGNSIVFSPHPRAERTTRTAVEILAQAAFAAGLPEGAMACPDTAAREGAAQMMSHPAASLVLATGTPEMLEEARRSGKPVIFGGTGPSPVFIERSADVKQAAEDILCSRSFDCGTAAASEQYVVVDAAVAEQAEREMNRLGAHFMSGEEEEMLIRLLCGVSGHIDPEYMGKTAIWLAKRAGFGVPEGTRVLVSRQKYVSDHNPYAEAMNCPVMVFYIEPDWTMACEKCMELLANGSRCHTLAIHSRDEAVIGQFAAKKPVGRILVNTPAVFGAMGATTNLFPAVHLGAASAGLGITADNVSPMNLVYLRSVALGVRRAPVETGK</sequence>
<dbReference type="STRING" id="460384.SAMN05216313_11930"/>
<evidence type="ECO:0000313" key="4">
    <source>
        <dbReference type="Proteomes" id="UP000198508"/>
    </source>
</evidence>
<dbReference type="EMBL" id="FOIM01000019">
    <property type="protein sequence ID" value="SET91293.1"/>
    <property type="molecule type" value="Genomic_DNA"/>
</dbReference>
<dbReference type="AlphaFoldDB" id="A0A1I0I466"/>
<evidence type="ECO:0000313" key="3">
    <source>
        <dbReference type="EMBL" id="SET91293.1"/>
    </source>
</evidence>
<evidence type="ECO:0000259" key="2">
    <source>
        <dbReference type="Pfam" id="PF00171"/>
    </source>
</evidence>
<dbReference type="InterPro" id="IPR016163">
    <property type="entry name" value="Ald_DH_C"/>
</dbReference>